<evidence type="ECO:0000256" key="2">
    <source>
        <dbReference type="ARBA" id="ARBA00022692"/>
    </source>
</evidence>
<dbReference type="GO" id="GO:0022857">
    <property type="term" value="F:transmembrane transporter activity"/>
    <property type="evidence" value="ECO:0007669"/>
    <property type="project" value="InterPro"/>
</dbReference>
<feature type="transmembrane region" description="Helical" evidence="5">
    <location>
        <begin position="77"/>
        <end position="100"/>
    </location>
</feature>
<evidence type="ECO:0000256" key="5">
    <source>
        <dbReference type="SAM" id="Phobius"/>
    </source>
</evidence>
<evidence type="ECO:0000259" key="6">
    <source>
        <dbReference type="PROSITE" id="PS50850"/>
    </source>
</evidence>
<keyword evidence="3 5" id="KW-1133">Transmembrane helix</keyword>
<dbReference type="EMBL" id="VCKX01000564">
    <property type="protein sequence ID" value="TMR09716.1"/>
    <property type="molecule type" value="Genomic_DNA"/>
</dbReference>
<dbReference type="PROSITE" id="PS00216">
    <property type="entry name" value="SUGAR_TRANSPORT_1"/>
    <property type="match status" value="1"/>
</dbReference>
<keyword evidence="8" id="KW-1185">Reference proteome</keyword>
<dbReference type="PANTHER" id="PTHR23530">
    <property type="entry name" value="TRANSPORT PROTEIN-RELATED"/>
    <property type="match status" value="1"/>
</dbReference>
<evidence type="ECO:0000313" key="7">
    <source>
        <dbReference type="EMBL" id="TMR09716.1"/>
    </source>
</evidence>
<dbReference type="SUPFAM" id="SSF103473">
    <property type="entry name" value="MFS general substrate transporter"/>
    <property type="match status" value="1"/>
</dbReference>
<accession>A0A5S4F1B1</accession>
<evidence type="ECO:0000256" key="4">
    <source>
        <dbReference type="ARBA" id="ARBA00023136"/>
    </source>
</evidence>
<dbReference type="OrthoDB" id="3513479at2"/>
<dbReference type="GO" id="GO:0005886">
    <property type="term" value="C:plasma membrane"/>
    <property type="evidence" value="ECO:0007669"/>
    <property type="project" value="UniProtKB-SubCell"/>
</dbReference>
<dbReference type="InterPro" id="IPR053160">
    <property type="entry name" value="MFS_DHA3_Transporter"/>
</dbReference>
<evidence type="ECO:0000256" key="3">
    <source>
        <dbReference type="ARBA" id="ARBA00022989"/>
    </source>
</evidence>
<dbReference type="Gene3D" id="1.20.1250.20">
    <property type="entry name" value="MFS general substrate transporter like domains"/>
    <property type="match status" value="1"/>
</dbReference>
<feature type="transmembrane region" description="Helical" evidence="5">
    <location>
        <begin position="21"/>
        <end position="40"/>
    </location>
</feature>
<feature type="domain" description="Major facilitator superfamily (MFS) profile" evidence="6">
    <location>
        <begin position="1"/>
        <end position="109"/>
    </location>
</feature>
<organism evidence="7 8">
    <name type="scientific">Nonomuraea zeae</name>
    <dbReference type="NCBI Taxonomy" id="1642303"/>
    <lineage>
        <taxon>Bacteria</taxon>
        <taxon>Bacillati</taxon>
        <taxon>Actinomycetota</taxon>
        <taxon>Actinomycetes</taxon>
        <taxon>Streptosporangiales</taxon>
        <taxon>Streptosporangiaceae</taxon>
        <taxon>Nonomuraea</taxon>
    </lineage>
</organism>
<sequence>MAREGRRVARAFLIWTGSRACFHRGYVLTSSLYFVVTAHLSPVRLLLLGAVIAGTMLVSDLPTGVWSDAAGRRWPLVLGHAFLGAGMVVTGLVTGFWWIVATQVAWGLG</sequence>
<dbReference type="Proteomes" id="UP000306628">
    <property type="component" value="Unassembled WGS sequence"/>
</dbReference>
<gene>
    <name evidence="7" type="ORF">ETD85_61195</name>
</gene>
<dbReference type="AlphaFoldDB" id="A0A5S4F1B1"/>
<feature type="non-terminal residue" evidence="7">
    <location>
        <position position="109"/>
    </location>
</feature>
<dbReference type="InterPro" id="IPR005829">
    <property type="entry name" value="Sugar_transporter_CS"/>
</dbReference>
<proteinExistence type="predicted"/>
<feature type="transmembrane region" description="Helical" evidence="5">
    <location>
        <begin position="46"/>
        <end position="65"/>
    </location>
</feature>
<comment type="caution">
    <text evidence="7">The sequence shown here is derived from an EMBL/GenBank/DDBJ whole genome shotgun (WGS) entry which is preliminary data.</text>
</comment>
<evidence type="ECO:0000256" key="1">
    <source>
        <dbReference type="ARBA" id="ARBA00004651"/>
    </source>
</evidence>
<reference evidence="7 8" key="1">
    <citation type="submission" date="2019-05" db="EMBL/GenBank/DDBJ databases">
        <title>Draft genome sequence of Nonomuraea zeae DSM 100528.</title>
        <authorList>
            <person name="Saricaoglu S."/>
            <person name="Isik K."/>
        </authorList>
    </citation>
    <scope>NUCLEOTIDE SEQUENCE [LARGE SCALE GENOMIC DNA]</scope>
    <source>
        <strain evidence="7 8">DSM 100528</strain>
    </source>
</reference>
<name>A0A5S4F1B1_9ACTN</name>
<dbReference type="PANTHER" id="PTHR23530:SF1">
    <property type="entry name" value="PERMEASE, MAJOR FACILITATOR SUPERFAMILY-RELATED"/>
    <property type="match status" value="1"/>
</dbReference>
<evidence type="ECO:0000313" key="8">
    <source>
        <dbReference type="Proteomes" id="UP000306628"/>
    </source>
</evidence>
<comment type="subcellular location">
    <subcellularLocation>
        <location evidence="1">Cell membrane</location>
        <topology evidence="1">Multi-pass membrane protein</topology>
    </subcellularLocation>
</comment>
<protein>
    <submittedName>
        <fullName evidence="7">MFS transporter</fullName>
    </submittedName>
</protein>
<dbReference type="PROSITE" id="PS50850">
    <property type="entry name" value="MFS"/>
    <property type="match status" value="1"/>
</dbReference>
<dbReference type="InterPro" id="IPR036259">
    <property type="entry name" value="MFS_trans_sf"/>
</dbReference>
<dbReference type="InterPro" id="IPR020846">
    <property type="entry name" value="MFS_dom"/>
</dbReference>
<keyword evidence="2 5" id="KW-0812">Transmembrane</keyword>
<keyword evidence="4 5" id="KW-0472">Membrane</keyword>